<dbReference type="EMBL" id="JAHLFU010000214">
    <property type="protein sequence ID" value="MBU3854191.1"/>
    <property type="molecule type" value="Genomic_DNA"/>
</dbReference>
<evidence type="ECO:0000259" key="1">
    <source>
        <dbReference type="Pfam" id="PF02464"/>
    </source>
</evidence>
<dbReference type="AlphaFoldDB" id="A0A9E2L7Z1"/>
<dbReference type="Proteomes" id="UP000823865">
    <property type="component" value="Unassembled WGS sequence"/>
</dbReference>
<protein>
    <submittedName>
        <fullName evidence="2">CinA family protein</fullName>
    </submittedName>
</protein>
<organism evidence="2 3">
    <name type="scientific">Candidatus Paraprevotella stercoravium</name>
    <dbReference type="NCBI Taxonomy" id="2838725"/>
    <lineage>
        <taxon>Bacteria</taxon>
        <taxon>Pseudomonadati</taxon>
        <taxon>Bacteroidota</taxon>
        <taxon>Bacteroidia</taxon>
        <taxon>Bacteroidales</taxon>
        <taxon>Prevotellaceae</taxon>
        <taxon>Paraprevotella</taxon>
    </lineage>
</organism>
<evidence type="ECO:0000313" key="3">
    <source>
        <dbReference type="Proteomes" id="UP000823865"/>
    </source>
</evidence>
<reference evidence="2" key="2">
    <citation type="submission" date="2021-04" db="EMBL/GenBank/DDBJ databases">
        <authorList>
            <person name="Gilroy R."/>
        </authorList>
    </citation>
    <scope>NUCLEOTIDE SEQUENCE</scope>
    <source>
        <strain evidence="2">G3-2149</strain>
    </source>
</reference>
<accession>A0A9E2L7Z1</accession>
<name>A0A9E2L7Z1_9BACT</name>
<proteinExistence type="predicted"/>
<dbReference type="Pfam" id="PF02464">
    <property type="entry name" value="CinA"/>
    <property type="match status" value="1"/>
</dbReference>
<dbReference type="Gene3D" id="3.90.950.20">
    <property type="entry name" value="CinA-like"/>
    <property type="match status" value="1"/>
</dbReference>
<gene>
    <name evidence="2" type="ORF">H9789_10350</name>
</gene>
<feature type="domain" description="CinA C-terminal" evidence="1">
    <location>
        <begin position="8"/>
        <end position="157"/>
    </location>
</feature>
<dbReference type="NCBIfam" id="TIGR00199">
    <property type="entry name" value="PncC_domain"/>
    <property type="match status" value="1"/>
</dbReference>
<dbReference type="SUPFAM" id="SSF142433">
    <property type="entry name" value="CinA-like"/>
    <property type="match status" value="1"/>
</dbReference>
<dbReference type="InterPro" id="IPR036653">
    <property type="entry name" value="CinA-like_C"/>
</dbReference>
<dbReference type="InterPro" id="IPR008136">
    <property type="entry name" value="CinA_C"/>
</dbReference>
<comment type="caution">
    <text evidence="2">The sequence shown here is derived from an EMBL/GenBank/DDBJ whole genome shotgun (WGS) entry which is preliminary data.</text>
</comment>
<sequence length="167" mass="17537">MNVESKILSREISPILWKAGVTVSTAESCTAGQISAALTCVPGSSSYFQGGVVCYSNDVKVKMLGVPQDMINDFGAVSEPVVRAMLEGALKAFETTYAVAVTGFAGPGAGPEAPVGTIWIAVGSEKDVNVVKLEGDDGRDVNLARATHMALQMLLDILKKDFPAEEE</sequence>
<evidence type="ECO:0000313" key="2">
    <source>
        <dbReference type="EMBL" id="MBU3854191.1"/>
    </source>
</evidence>
<reference evidence="2" key="1">
    <citation type="journal article" date="2021" name="PeerJ">
        <title>Extensive microbial diversity within the chicken gut microbiome revealed by metagenomics and culture.</title>
        <authorList>
            <person name="Gilroy R."/>
            <person name="Ravi A."/>
            <person name="Getino M."/>
            <person name="Pursley I."/>
            <person name="Horton D.L."/>
            <person name="Alikhan N.F."/>
            <person name="Baker D."/>
            <person name="Gharbi K."/>
            <person name="Hall N."/>
            <person name="Watson M."/>
            <person name="Adriaenssens E.M."/>
            <person name="Foster-Nyarko E."/>
            <person name="Jarju S."/>
            <person name="Secka A."/>
            <person name="Antonio M."/>
            <person name="Oren A."/>
            <person name="Chaudhuri R.R."/>
            <person name="La Ragione R."/>
            <person name="Hildebrand F."/>
            <person name="Pallen M.J."/>
        </authorList>
    </citation>
    <scope>NUCLEOTIDE SEQUENCE</scope>
    <source>
        <strain evidence="2">G3-2149</strain>
    </source>
</reference>